<accession>B1X4I0</accession>
<dbReference type="GO" id="GO:0003723">
    <property type="term" value="F:RNA binding"/>
    <property type="evidence" value="ECO:0007669"/>
    <property type="project" value="UniProtKB-KW"/>
</dbReference>
<dbReference type="InterPro" id="IPR011605">
    <property type="entry name" value="NusB_fam"/>
</dbReference>
<keyword evidence="5" id="KW-0804">Transcription</keyword>
<dbReference type="NCBIfam" id="TIGR01951">
    <property type="entry name" value="nusB"/>
    <property type="match status" value="1"/>
</dbReference>
<dbReference type="Gene3D" id="1.10.940.10">
    <property type="entry name" value="NusB-like"/>
    <property type="match status" value="1"/>
</dbReference>
<dbReference type="GO" id="GO:0005829">
    <property type="term" value="C:cytosol"/>
    <property type="evidence" value="ECO:0007669"/>
    <property type="project" value="TreeGrafter"/>
</dbReference>
<dbReference type="SUPFAM" id="SSF48013">
    <property type="entry name" value="NusB-like"/>
    <property type="match status" value="1"/>
</dbReference>
<keyword evidence="3" id="KW-0694">RNA-binding</keyword>
<reference evidence="7" key="2">
    <citation type="journal article" date="2008" name="Curr. Biol.">
        <title>Chromatophore genome sequence of Paulinella sheds light on acquisition of photosynthesis by eukaryotes.</title>
        <authorList>
            <person name="Nowack E.C.M."/>
            <person name="Melkonian M."/>
            <person name="Gloeckner G."/>
        </authorList>
    </citation>
    <scope>NUCLEOTIDE SEQUENCE [LARGE SCALE GENOMIC DNA]</scope>
</reference>
<protein>
    <submittedName>
        <fullName evidence="7">Transcription antitermination protein NusB</fullName>
    </submittedName>
</protein>
<organism evidence="7">
    <name type="scientific">Paulinella chromatophora</name>
    <dbReference type="NCBI Taxonomy" id="39717"/>
    <lineage>
        <taxon>Eukaryota</taxon>
        <taxon>Sar</taxon>
        <taxon>Rhizaria</taxon>
        <taxon>Cercozoa</taxon>
        <taxon>Imbricatea</taxon>
        <taxon>Silicofilosea</taxon>
        <taxon>Euglyphida</taxon>
        <taxon>Paulinellidae</taxon>
        <taxon>Paulinella</taxon>
    </lineage>
</organism>
<keyword evidence="7" id="KW-0934">Plastid</keyword>
<gene>
    <name evidence="7" type="primary">nusB</name>
    <name evidence="7" type="ordered locus">PCC_0409</name>
</gene>
<keyword evidence="4" id="KW-0805">Transcription regulation</keyword>
<dbReference type="InterPro" id="IPR035926">
    <property type="entry name" value="NusB-like_sf"/>
</dbReference>
<dbReference type="RefSeq" id="YP_002049059.1">
    <property type="nucleotide sequence ID" value="NC_011087.1"/>
</dbReference>
<dbReference type="PANTHER" id="PTHR11078">
    <property type="entry name" value="N UTILIZATION SUBSTANCE PROTEIN B-RELATED"/>
    <property type="match status" value="1"/>
</dbReference>
<dbReference type="InterPro" id="IPR006027">
    <property type="entry name" value="NusB_RsmB_TIM44"/>
</dbReference>
<feature type="domain" description="NusB/RsmB/TIM44" evidence="6">
    <location>
        <begin position="113"/>
        <end position="199"/>
    </location>
</feature>
<evidence type="ECO:0000313" key="7">
    <source>
        <dbReference type="EMBL" id="ACB42849.1"/>
    </source>
</evidence>
<geneLocation type="organellar chromatophore" evidence="7"/>
<sequence length="203" mass="23234">MENRTIARELALLILGQVQENHLVPNFSLDQLLEKSLISLTQHVREALDCSATDLQQAQQLLVDSELMEVETHLLKIRQYLKSGLERAEQALNNLSASLELPYLLMLADRASVRQDALERVRFVLSNREKIDQRLDAVMENWRLIRLPRIDRDILRLASVDLDRLGTPAAVACNEAVEMANRYSDEQGRRMINGILRRLITPA</sequence>
<dbReference type="GO" id="GO:0031564">
    <property type="term" value="P:transcription antitermination"/>
    <property type="evidence" value="ECO:0007669"/>
    <property type="project" value="UniProtKB-KW"/>
</dbReference>
<dbReference type="Pfam" id="PF01029">
    <property type="entry name" value="NusB"/>
    <property type="match status" value="1"/>
</dbReference>
<dbReference type="GO" id="GO:0006353">
    <property type="term" value="P:DNA-templated transcription termination"/>
    <property type="evidence" value="ECO:0007669"/>
    <property type="project" value="InterPro"/>
</dbReference>
<evidence type="ECO:0000256" key="2">
    <source>
        <dbReference type="ARBA" id="ARBA00022814"/>
    </source>
</evidence>
<reference evidence="7" key="1">
    <citation type="submission" date="2007-08" db="EMBL/GenBank/DDBJ databases">
        <authorList>
            <person name="Gloeckner G."/>
            <person name="Nowack E."/>
            <person name="Melkonian M."/>
        </authorList>
    </citation>
    <scope>NUCLEOTIDE SEQUENCE</scope>
</reference>
<evidence type="ECO:0000256" key="5">
    <source>
        <dbReference type="ARBA" id="ARBA00023163"/>
    </source>
</evidence>
<evidence type="ECO:0000256" key="1">
    <source>
        <dbReference type="ARBA" id="ARBA00005952"/>
    </source>
</evidence>
<dbReference type="PANTHER" id="PTHR11078:SF3">
    <property type="entry name" value="ANTITERMINATION NUSB DOMAIN-CONTAINING PROTEIN"/>
    <property type="match status" value="1"/>
</dbReference>
<keyword evidence="2" id="KW-0889">Transcription antitermination</keyword>
<evidence type="ECO:0000259" key="6">
    <source>
        <dbReference type="Pfam" id="PF01029"/>
    </source>
</evidence>
<name>B1X4I0_PAUCH</name>
<comment type="similarity">
    <text evidence="1">Belongs to the NusB family.</text>
</comment>
<dbReference type="GeneID" id="6481287"/>
<evidence type="ECO:0000256" key="3">
    <source>
        <dbReference type="ARBA" id="ARBA00022884"/>
    </source>
</evidence>
<dbReference type="AlphaFoldDB" id="B1X4I0"/>
<evidence type="ECO:0000256" key="4">
    <source>
        <dbReference type="ARBA" id="ARBA00023015"/>
    </source>
</evidence>
<dbReference type="EMBL" id="CP000815">
    <property type="protein sequence ID" value="ACB42849.1"/>
    <property type="molecule type" value="Genomic_DNA"/>
</dbReference>
<proteinExistence type="inferred from homology"/>